<dbReference type="InterPro" id="IPR041577">
    <property type="entry name" value="RT_RNaseH_2"/>
</dbReference>
<evidence type="ECO:0000256" key="1">
    <source>
        <dbReference type="ARBA" id="ARBA00022679"/>
    </source>
</evidence>
<dbReference type="Proteomes" id="UP001152795">
    <property type="component" value="Unassembled WGS sequence"/>
</dbReference>
<proteinExistence type="predicted"/>
<name>A0A7D9IEB5_PARCT</name>
<dbReference type="Gene3D" id="3.30.70.270">
    <property type="match status" value="2"/>
</dbReference>
<keyword evidence="4" id="KW-0378">Hydrolase</keyword>
<dbReference type="Gene3D" id="3.10.10.10">
    <property type="entry name" value="HIV Type 1 Reverse Transcriptase, subunit A, domain 1"/>
    <property type="match status" value="1"/>
</dbReference>
<keyword evidence="5" id="KW-0511">Multifunctional enzyme</keyword>
<comment type="caution">
    <text evidence="7">The sequence shown here is derived from an EMBL/GenBank/DDBJ whole genome shotgun (WGS) entry which is preliminary data.</text>
</comment>
<evidence type="ECO:0000256" key="6">
    <source>
        <dbReference type="SAM" id="MobiDB-lite"/>
    </source>
</evidence>
<keyword evidence="3" id="KW-0540">Nuclease</keyword>
<accession>A0A7D9IEB5</accession>
<keyword evidence="8" id="KW-1185">Reference proteome</keyword>
<dbReference type="GO" id="GO:0016779">
    <property type="term" value="F:nucleotidyltransferase activity"/>
    <property type="evidence" value="ECO:0007669"/>
    <property type="project" value="UniProtKB-KW"/>
</dbReference>
<keyword evidence="1" id="KW-0808">Transferase</keyword>
<dbReference type="InterPro" id="IPR043502">
    <property type="entry name" value="DNA/RNA_pol_sf"/>
</dbReference>
<dbReference type="PANTHER" id="PTHR37984">
    <property type="entry name" value="PROTEIN CBG26694"/>
    <property type="match status" value="1"/>
</dbReference>
<dbReference type="SUPFAM" id="SSF56672">
    <property type="entry name" value="DNA/RNA polymerases"/>
    <property type="match status" value="1"/>
</dbReference>
<dbReference type="GO" id="GO:0004519">
    <property type="term" value="F:endonuclease activity"/>
    <property type="evidence" value="ECO:0007669"/>
    <property type="project" value="UniProtKB-KW"/>
</dbReference>
<dbReference type="AlphaFoldDB" id="A0A7D9IEB5"/>
<dbReference type="InterPro" id="IPR043128">
    <property type="entry name" value="Rev_trsase/Diguanyl_cyclase"/>
</dbReference>
<dbReference type="Pfam" id="PF17919">
    <property type="entry name" value="RT_RNaseH_2"/>
    <property type="match status" value="1"/>
</dbReference>
<sequence>MTTFGKIKEFNGEHEEWKHYIERMNHFFEADEIEDEGKLRSIFLVSVGAKTYKLSRCLVAPEEPKSKSYEELAKLVQDHYQPKPSVIVERFKSNTRRQQQGETIPMYLAELKRLSENCEFGSNMNEMLRDRIVCGTSDHRIQRRLLAEPELILKRSLDLAIAIETSEKDALNLQKNNTPGANGMNKLDGTGQGRSKAKGKQPPKAKPTHHLSEQGQGSSSEDSPNEESAPPAYSMFTFGHKSTTPYQVNISINGTSIDMEIDTGASLSVISEATYVDLNSEGKVPPLGNTDVILRTYTGEEVKPKGSLETDTLQYALREKIEQDLEWLEKAGTVEPVQFSEWATPIVPVIKQDGKVRVCGDYKLTVNKVSKLDAYPIPKLDDLYTKLAGEGFHPVAAKVKTIQDAPAPTNVTELKSFLGMGNFYGKFLPNLSSTLEPLHELLRKGTRWVWRSRQQEAYDTAKALLQSSQVLVHYNPEKELLLSCDASTYGVGAVLAHKMNDGLERPIAYASRTLSKPERGYSQLDKEALAILFA</sequence>
<dbReference type="InterPro" id="IPR050951">
    <property type="entry name" value="Retrovirus_Pol_polyprotein"/>
</dbReference>
<keyword evidence="4" id="KW-0255">Endonuclease</keyword>
<evidence type="ECO:0000313" key="7">
    <source>
        <dbReference type="EMBL" id="CAB4004094.1"/>
    </source>
</evidence>
<dbReference type="OrthoDB" id="5978043at2759"/>
<evidence type="ECO:0000313" key="8">
    <source>
        <dbReference type="Proteomes" id="UP001152795"/>
    </source>
</evidence>
<protein>
    <submittedName>
        <fullName evidence="7">Uncharacterized protein</fullName>
    </submittedName>
</protein>
<dbReference type="SUPFAM" id="SSF50630">
    <property type="entry name" value="Acid proteases"/>
    <property type="match status" value="1"/>
</dbReference>
<reference evidence="7" key="1">
    <citation type="submission" date="2020-04" db="EMBL/GenBank/DDBJ databases">
        <authorList>
            <person name="Alioto T."/>
            <person name="Alioto T."/>
            <person name="Gomez Garrido J."/>
        </authorList>
    </citation>
    <scope>NUCLEOTIDE SEQUENCE</scope>
    <source>
        <strain evidence="7">A484AB</strain>
    </source>
</reference>
<dbReference type="InterPro" id="IPR021109">
    <property type="entry name" value="Peptidase_aspartic_dom_sf"/>
</dbReference>
<feature type="compositionally biased region" description="Basic residues" evidence="6">
    <location>
        <begin position="195"/>
        <end position="209"/>
    </location>
</feature>
<gene>
    <name evidence="7" type="ORF">PACLA_8A026676</name>
</gene>
<feature type="region of interest" description="Disordered" evidence="6">
    <location>
        <begin position="172"/>
        <end position="236"/>
    </location>
</feature>
<evidence type="ECO:0000256" key="4">
    <source>
        <dbReference type="ARBA" id="ARBA00022759"/>
    </source>
</evidence>
<dbReference type="FunFam" id="3.30.70.270:FF:000020">
    <property type="entry name" value="Transposon Tf2-6 polyprotein-like Protein"/>
    <property type="match status" value="1"/>
</dbReference>
<feature type="non-terminal residue" evidence="7">
    <location>
        <position position="534"/>
    </location>
</feature>
<organism evidence="7 8">
    <name type="scientific">Paramuricea clavata</name>
    <name type="common">Red gorgonian</name>
    <name type="synonym">Violescent sea-whip</name>
    <dbReference type="NCBI Taxonomy" id="317549"/>
    <lineage>
        <taxon>Eukaryota</taxon>
        <taxon>Metazoa</taxon>
        <taxon>Cnidaria</taxon>
        <taxon>Anthozoa</taxon>
        <taxon>Octocorallia</taxon>
        <taxon>Malacalcyonacea</taxon>
        <taxon>Plexauridae</taxon>
        <taxon>Paramuricea</taxon>
    </lineage>
</organism>
<evidence type="ECO:0000256" key="3">
    <source>
        <dbReference type="ARBA" id="ARBA00022722"/>
    </source>
</evidence>
<evidence type="ECO:0000256" key="2">
    <source>
        <dbReference type="ARBA" id="ARBA00022695"/>
    </source>
</evidence>
<dbReference type="PANTHER" id="PTHR37984:SF5">
    <property type="entry name" value="PROTEIN NYNRIN-LIKE"/>
    <property type="match status" value="1"/>
</dbReference>
<keyword evidence="2" id="KW-0548">Nucleotidyltransferase</keyword>
<dbReference type="EMBL" id="CACRXK020004807">
    <property type="protein sequence ID" value="CAB4004094.1"/>
    <property type="molecule type" value="Genomic_DNA"/>
</dbReference>
<evidence type="ECO:0000256" key="5">
    <source>
        <dbReference type="ARBA" id="ARBA00023268"/>
    </source>
</evidence>